<dbReference type="PANTHER" id="PTHR10151">
    <property type="entry name" value="ECTONUCLEOTIDE PYROPHOSPHATASE/PHOSPHODIESTERASE"/>
    <property type="match status" value="1"/>
</dbReference>
<name>A0ABV6V3E7_9ACTN</name>
<dbReference type="InterPro" id="IPR002591">
    <property type="entry name" value="Phosphodiest/P_Trfase"/>
</dbReference>
<comment type="caution">
    <text evidence="1">The sequence shown here is derived from an EMBL/GenBank/DDBJ whole genome shotgun (WGS) entry which is preliminary data.</text>
</comment>
<keyword evidence="2" id="KW-1185">Reference proteome</keyword>
<accession>A0ABV6V3E7</accession>
<proteinExistence type="predicted"/>
<organism evidence="1 2">
    <name type="scientific">Streptacidiphilus alkalitolerans</name>
    <dbReference type="NCBI Taxonomy" id="3342712"/>
    <lineage>
        <taxon>Bacteria</taxon>
        <taxon>Bacillati</taxon>
        <taxon>Actinomycetota</taxon>
        <taxon>Actinomycetes</taxon>
        <taxon>Kitasatosporales</taxon>
        <taxon>Streptomycetaceae</taxon>
        <taxon>Streptacidiphilus</taxon>
    </lineage>
</organism>
<reference evidence="1 2" key="1">
    <citation type="submission" date="2024-09" db="EMBL/GenBank/DDBJ databases">
        <authorList>
            <person name="Lee S.D."/>
        </authorList>
    </citation>
    <scope>NUCLEOTIDE SEQUENCE [LARGE SCALE GENOMIC DNA]</scope>
    <source>
        <strain evidence="1 2">N1-1</strain>
    </source>
</reference>
<dbReference type="SUPFAM" id="SSF53649">
    <property type="entry name" value="Alkaline phosphatase-like"/>
    <property type="match status" value="1"/>
</dbReference>
<evidence type="ECO:0000313" key="1">
    <source>
        <dbReference type="EMBL" id="MFC1408237.1"/>
    </source>
</evidence>
<evidence type="ECO:0000313" key="2">
    <source>
        <dbReference type="Proteomes" id="UP001592582"/>
    </source>
</evidence>
<dbReference type="InterPro" id="IPR017850">
    <property type="entry name" value="Alkaline_phosphatase_core_sf"/>
</dbReference>
<dbReference type="EMBL" id="JBHEZX010000001">
    <property type="protein sequence ID" value="MFC1408237.1"/>
    <property type="molecule type" value="Genomic_DNA"/>
</dbReference>
<dbReference type="Gene3D" id="3.40.720.10">
    <property type="entry name" value="Alkaline Phosphatase, subunit A"/>
    <property type="match status" value="1"/>
</dbReference>
<sequence length="292" mass="31094">MSPSLALRPRVLVVGIDGVRLDVLRTLRTPHLDAVAGAGFLAPIEIDEDTPTMSGPCWATIATGVSAAKHGVYGNHFGGNRLAVFPDFTTRLAKEDGRSTFAVGGWEPLMISQSGGPLFAAPSRLSYIAPRAETAEDWEDCDERVTVEAVRVLADEDPEASFVYLGAVDETAHLHGCGDRYHRSIINADARLGRLLGALADRAGRAEEDWTVIVVTDHGHVQAGGHGGRSAEERTAWVACSAPGLPAGPPPPRPLRHVDVAAQVYASLGRRIDPHWTLDGLPFTARVPAPVS</sequence>
<gene>
    <name evidence="1" type="ORF">ACEZDG_02965</name>
</gene>
<dbReference type="Proteomes" id="UP001592582">
    <property type="component" value="Unassembled WGS sequence"/>
</dbReference>
<dbReference type="PANTHER" id="PTHR10151:SF120">
    <property type="entry name" value="BIS(5'-ADENOSYL)-TRIPHOSPHATASE"/>
    <property type="match status" value="1"/>
</dbReference>
<protein>
    <submittedName>
        <fullName evidence="1">Alkaline phosphatase family protein</fullName>
    </submittedName>
</protein>
<dbReference type="Pfam" id="PF01663">
    <property type="entry name" value="Phosphodiest"/>
    <property type="match status" value="1"/>
</dbReference>